<evidence type="ECO:0000313" key="2">
    <source>
        <dbReference type="EMBL" id="EFO92003.1"/>
    </source>
</evidence>
<feature type="transmembrane region" description="Helical" evidence="1">
    <location>
        <begin position="5"/>
        <end position="25"/>
    </location>
</feature>
<feature type="transmembrane region" description="Helical" evidence="1">
    <location>
        <begin position="101"/>
        <end position="127"/>
    </location>
</feature>
<dbReference type="RefSeq" id="XP_003094203.2">
    <property type="nucleotide sequence ID" value="XM_003094155.2"/>
</dbReference>
<feature type="transmembrane region" description="Helical" evidence="1">
    <location>
        <begin position="139"/>
        <end position="156"/>
    </location>
</feature>
<keyword evidence="1" id="KW-0812">Transmembrane</keyword>
<keyword evidence="1" id="KW-1133">Transmembrane helix</keyword>
<dbReference type="GeneID" id="9812490"/>
<gene>
    <name evidence="2" type="ORF">CRE_10598</name>
</gene>
<organism evidence="3">
    <name type="scientific">Caenorhabditis remanei</name>
    <name type="common">Caenorhabditis vulgaris</name>
    <dbReference type="NCBI Taxonomy" id="31234"/>
    <lineage>
        <taxon>Eukaryota</taxon>
        <taxon>Metazoa</taxon>
        <taxon>Ecdysozoa</taxon>
        <taxon>Nematoda</taxon>
        <taxon>Chromadorea</taxon>
        <taxon>Rhabditida</taxon>
        <taxon>Rhabditina</taxon>
        <taxon>Rhabditomorpha</taxon>
        <taxon>Rhabditoidea</taxon>
        <taxon>Rhabditidae</taxon>
        <taxon>Peloderinae</taxon>
        <taxon>Caenorhabditis</taxon>
    </lineage>
</organism>
<feature type="transmembrane region" description="Helical" evidence="1">
    <location>
        <begin position="168"/>
        <end position="189"/>
    </location>
</feature>
<dbReference type="HOGENOM" id="CLU_086464_0_0_1"/>
<feature type="transmembrane region" description="Helical" evidence="1">
    <location>
        <begin position="31"/>
        <end position="51"/>
    </location>
</feature>
<name>E3NBK8_CAERE</name>
<protein>
    <submittedName>
        <fullName evidence="2">Uncharacterized protein</fullName>
    </submittedName>
</protein>
<proteinExistence type="predicted"/>
<evidence type="ECO:0000313" key="3">
    <source>
        <dbReference type="Proteomes" id="UP000008281"/>
    </source>
</evidence>
<sequence length="205" mass="24054">METPFIGGLFLSIIFLIRALFFNIQTPLNTFWIQSVFLIYIAYCTILYLLATVIRDYLCQKKEKKKDELKKCLMGMFVMDLVIKASVIMSGWYLVNDIKTMYFFLSLEVLSSLILFFVFIPVTPVFHLDYNGCLEALTVYLRIIYVHFTLWFLIVLPVKPEEVDDLKIVYMVVSIPLLWLSIFDLYSVWNGDFELGEELRVSETI</sequence>
<evidence type="ECO:0000256" key="1">
    <source>
        <dbReference type="SAM" id="Phobius"/>
    </source>
</evidence>
<dbReference type="CTD" id="9812490"/>
<dbReference type="Proteomes" id="UP000008281">
    <property type="component" value="Unassembled WGS sequence"/>
</dbReference>
<dbReference type="InParanoid" id="E3NBK8"/>
<keyword evidence="3" id="KW-1185">Reference proteome</keyword>
<dbReference type="AlphaFoldDB" id="E3NBK8"/>
<dbReference type="KEGG" id="crq:GCK72_011313"/>
<reference evidence="2" key="1">
    <citation type="submission" date="2007-07" db="EMBL/GenBank/DDBJ databases">
        <title>PCAP assembly of the Caenorhabditis remanei genome.</title>
        <authorList>
            <consortium name="The Caenorhabditis remanei Sequencing Consortium"/>
            <person name="Wilson R.K."/>
        </authorList>
    </citation>
    <scope>NUCLEOTIDE SEQUENCE [LARGE SCALE GENOMIC DNA]</scope>
    <source>
        <strain evidence="2">PB4641</strain>
    </source>
</reference>
<accession>E3NBK8</accession>
<keyword evidence="1" id="KW-0472">Membrane</keyword>
<dbReference type="EMBL" id="DS268586">
    <property type="protein sequence ID" value="EFO92003.1"/>
    <property type="molecule type" value="Genomic_DNA"/>
</dbReference>
<feature type="transmembrane region" description="Helical" evidence="1">
    <location>
        <begin position="72"/>
        <end position="95"/>
    </location>
</feature>